<dbReference type="Proteomes" id="UP000019132">
    <property type="component" value="Unassembled WGS sequence"/>
</dbReference>
<reference evidence="2" key="2">
    <citation type="submission" date="2010-04" db="EMBL/GenBank/DDBJ databases">
        <authorList>
            <person name="Buell R."/>
            <person name="Hamilton J."/>
            <person name="Hostetler J."/>
        </authorList>
    </citation>
    <scope>NUCLEOTIDE SEQUENCE [LARGE SCALE GENOMIC DNA]</scope>
    <source>
        <strain evidence="2">DAOM:BR144</strain>
    </source>
</reference>
<evidence type="ECO:0000313" key="2">
    <source>
        <dbReference type="Proteomes" id="UP000019132"/>
    </source>
</evidence>
<proteinExistence type="predicted"/>
<evidence type="ECO:0008006" key="3">
    <source>
        <dbReference type="Google" id="ProtNLM"/>
    </source>
</evidence>
<evidence type="ECO:0000313" key="1">
    <source>
        <dbReference type="EnsemblProtists" id="PYU1_T008972"/>
    </source>
</evidence>
<dbReference type="VEuPathDB" id="FungiDB:PYU1_G008954"/>
<reference evidence="2" key="1">
    <citation type="journal article" date="2010" name="Genome Biol.">
        <title>Genome sequence of the necrotrophic plant pathogen Pythium ultimum reveals original pathogenicity mechanisms and effector repertoire.</title>
        <authorList>
            <person name="Levesque C.A."/>
            <person name="Brouwer H."/>
            <person name="Cano L."/>
            <person name="Hamilton J.P."/>
            <person name="Holt C."/>
            <person name="Huitema E."/>
            <person name="Raffaele S."/>
            <person name="Robideau G.P."/>
            <person name="Thines M."/>
            <person name="Win J."/>
            <person name="Zerillo M.M."/>
            <person name="Beakes G.W."/>
            <person name="Boore J.L."/>
            <person name="Busam D."/>
            <person name="Dumas B."/>
            <person name="Ferriera S."/>
            <person name="Fuerstenberg S.I."/>
            <person name="Gachon C.M."/>
            <person name="Gaulin E."/>
            <person name="Govers F."/>
            <person name="Grenville-Briggs L."/>
            <person name="Horner N."/>
            <person name="Hostetler J."/>
            <person name="Jiang R.H."/>
            <person name="Johnson J."/>
            <person name="Krajaejun T."/>
            <person name="Lin H."/>
            <person name="Meijer H.J."/>
            <person name="Moore B."/>
            <person name="Morris P."/>
            <person name="Phuntmart V."/>
            <person name="Puiu D."/>
            <person name="Shetty J."/>
            <person name="Stajich J.E."/>
            <person name="Tripathy S."/>
            <person name="Wawra S."/>
            <person name="van West P."/>
            <person name="Whitty B.R."/>
            <person name="Coutinho P.M."/>
            <person name="Henrissat B."/>
            <person name="Martin F."/>
            <person name="Thomas P.D."/>
            <person name="Tyler B.M."/>
            <person name="De Vries R.P."/>
            <person name="Kamoun S."/>
            <person name="Yandell M."/>
            <person name="Tisserat N."/>
            <person name="Buell C.R."/>
        </authorList>
    </citation>
    <scope>NUCLEOTIDE SEQUENCE</scope>
    <source>
        <strain evidence="2">DAOM:BR144</strain>
    </source>
</reference>
<dbReference type="AlphaFoldDB" id="K3WVH4"/>
<sequence>MTHFCELVVCNSPTSDADAVAIKHLVTGKEGEVCSSRLKFYADSSLDVTEEMIEHVASYGIVMAVDHLQKRRWNEGTNGYVIVVRWCGLEPIEKSWKPLRALQKDIPVMLDAYVNAAKNPELSSFLVQENPR</sequence>
<dbReference type="SUPFAM" id="SSF54160">
    <property type="entry name" value="Chromo domain-like"/>
    <property type="match status" value="1"/>
</dbReference>
<keyword evidence="2" id="KW-1185">Reference proteome</keyword>
<name>K3WVH4_GLOUD</name>
<protein>
    <recommendedName>
        <fullName evidence="3">Chromo domain-containing protein</fullName>
    </recommendedName>
</protein>
<dbReference type="EnsemblProtists" id="PYU1_T008972">
    <property type="protein sequence ID" value="PYU1_T008972"/>
    <property type="gene ID" value="PYU1_G008954"/>
</dbReference>
<accession>K3WVH4</accession>
<dbReference type="HOGENOM" id="CLU_1921326_0_0_1"/>
<dbReference type="InterPro" id="IPR016197">
    <property type="entry name" value="Chromo-like_dom_sf"/>
</dbReference>
<dbReference type="EMBL" id="GL376599">
    <property type="status" value="NOT_ANNOTATED_CDS"/>
    <property type="molecule type" value="Genomic_DNA"/>
</dbReference>
<organism evidence="1 2">
    <name type="scientific">Globisporangium ultimum (strain ATCC 200006 / CBS 805.95 / DAOM BR144)</name>
    <name type="common">Pythium ultimum</name>
    <dbReference type="NCBI Taxonomy" id="431595"/>
    <lineage>
        <taxon>Eukaryota</taxon>
        <taxon>Sar</taxon>
        <taxon>Stramenopiles</taxon>
        <taxon>Oomycota</taxon>
        <taxon>Peronosporomycetes</taxon>
        <taxon>Pythiales</taxon>
        <taxon>Pythiaceae</taxon>
        <taxon>Globisporangium</taxon>
    </lineage>
</organism>
<dbReference type="InParanoid" id="K3WVH4"/>
<dbReference type="eggNOG" id="ENOG502SPZV">
    <property type="taxonomic scope" value="Eukaryota"/>
</dbReference>
<reference evidence="1" key="3">
    <citation type="submission" date="2015-02" db="UniProtKB">
        <authorList>
            <consortium name="EnsemblProtists"/>
        </authorList>
    </citation>
    <scope>IDENTIFICATION</scope>
    <source>
        <strain evidence="1">DAOM BR144</strain>
    </source>
</reference>